<dbReference type="InterPro" id="IPR010496">
    <property type="entry name" value="AL/BT2_dom"/>
</dbReference>
<comment type="caution">
    <text evidence="3">The sequence shown here is derived from an EMBL/GenBank/DDBJ whole genome shotgun (WGS) entry which is preliminary data.</text>
</comment>
<organism evidence="3 4">
    <name type="scientific">Chitinophaga japonensis</name>
    <name type="common">Flexibacter japonensis</name>
    <dbReference type="NCBI Taxonomy" id="104662"/>
    <lineage>
        <taxon>Bacteria</taxon>
        <taxon>Pseudomonadati</taxon>
        <taxon>Bacteroidota</taxon>
        <taxon>Chitinophagia</taxon>
        <taxon>Chitinophagales</taxon>
        <taxon>Chitinophagaceae</taxon>
        <taxon>Chitinophaga</taxon>
    </lineage>
</organism>
<keyword evidence="4" id="KW-1185">Reference proteome</keyword>
<name>A0A562TC02_CHIJA</name>
<keyword evidence="1" id="KW-0732">Signal</keyword>
<reference evidence="3 4" key="1">
    <citation type="journal article" date="2013" name="Stand. Genomic Sci.">
        <title>Genomic Encyclopedia of Type Strains, Phase I: The one thousand microbial genomes (KMG-I) project.</title>
        <authorList>
            <person name="Kyrpides N.C."/>
            <person name="Woyke T."/>
            <person name="Eisen J.A."/>
            <person name="Garrity G."/>
            <person name="Lilburn T.G."/>
            <person name="Beck B.J."/>
            <person name="Whitman W.B."/>
            <person name="Hugenholtz P."/>
            <person name="Klenk H.P."/>
        </authorList>
    </citation>
    <scope>NUCLEOTIDE SEQUENCE [LARGE SCALE GENOMIC DNA]</scope>
    <source>
        <strain evidence="3 4">DSM 13484</strain>
    </source>
</reference>
<evidence type="ECO:0000313" key="4">
    <source>
        <dbReference type="Proteomes" id="UP000316778"/>
    </source>
</evidence>
<feature type="domain" description="3-keto-alpha-glucoside-1,2-lyase/3-keto-2-hydroxy-glucal hydratase" evidence="2">
    <location>
        <begin position="249"/>
        <end position="457"/>
    </location>
</feature>
<feature type="signal peptide" evidence="1">
    <location>
        <begin position="1"/>
        <end position="20"/>
    </location>
</feature>
<accession>A0A562TC02</accession>
<evidence type="ECO:0000256" key="1">
    <source>
        <dbReference type="SAM" id="SignalP"/>
    </source>
</evidence>
<dbReference type="Pfam" id="PF06439">
    <property type="entry name" value="3keto-disac_hyd"/>
    <property type="match status" value="2"/>
</dbReference>
<feature type="chain" id="PRO_5021730344" evidence="1">
    <location>
        <begin position="21"/>
        <end position="459"/>
    </location>
</feature>
<dbReference type="GO" id="GO:0016787">
    <property type="term" value="F:hydrolase activity"/>
    <property type="evidence" value="ECO:0007669"/>
    <property type="project" value="InterPro"/>
</dbReference>
<evidence type="ECO:0000259" key="2">
    <source>
        <dbReference type="Pfam" id="PF06439"/>
    </source>
</evidence>
<sequence length="459" mass="52086">MKKILILCSSVLLLHGVTSAAGPGEKKGQWQSLFNGKDLKGWKQLGGTAKYSAQNNEIVGTTVLETPNSFLATEKEYGNFILELEFRLDKAFNSGIQFRSQSRPDYQNGRVFGYQMEIDPSDRRWSGGIYEEGRRGWQYPMELNPGAQHAFKKEGWNKYRIECRGAEIRTWVNGVPAAHLVDTALPKGFIALQVHSIGRKTEDAGKNIRWRNIRIIEDPAASQYSPYDGIYVVNNVPNNLSEQQEKNGFALLWDGRTSKGWRGAFKEKFPEGGWTMNDGTLTIHQSNGDEMGSGGDIVTEKEYGAFELEFEFKLSDGANSGVKYFVKEDYETGGKSAIGLEYQVLDDEKHPDAKLGRDGNRTLASLYDLMHRKQIKQALKPIGEWNKGRIIVMRNNHVEHWLNGFKVLEYERGSQAFKDLVAISKYKKWKNFGLWPEGHILLQDHGNTVSFRSLRIKTM</sequence>
<dbReference type="Gene3D" id="2.60.120.560">
    <property type="entry name" value="Exo-inulinase, domain 1"/>
    <property type="match status" value="2"/>
</dbReference>
<dbReference type="Proteomes" id="UP000316778">
    <property type="component" value="Unassembled WGS sequence"/>
</dbReference>
<dbReference type="AlphaFoldDB" id="A0A562TC02"/>
<evidence type="ECO:0000313" key="3">
    <source>
        <dbReference type="EMBL" id="TWI91081.1"/>
    </source>
</evidence>
<protein>
    <submittedName>
        <fullName evidence="3">Uncharacterized protein DUF1080</fullName>
    </submittedName>
</protein>
<dbReference type="OrthoDB" id="659240at2"/>
<feature type="domain" description="3-keto-alpha-glucoside-1,2-lyase/3-keto-2-hydroxy-glucal hydratase" evidence="2">
    <location>
        <begin position="29"/>
        <end position="215"/>
    </location>
</feature>
<dbReference type="RefSeq" id="WP_145710250.1">
    <property type="nucleotide sequence ID" value="NZ_BAAAFY010000001.1"/>
</dbReference>
<dbReference type="EMBL" id="VLLG01000002">
    <property type="protein sequence ID" value="TWI91081.1"/>
    <property type="molecule type" value="Genomic_DNA"/>
</dbReference>
<gene>
    <name evidence="3" type="ORF">LX66_0443</name>
</gene>
<proteinExistence type="predicted"/>